<sequence>MKVFVDFDTCDGNAVCMSICPEVFELGDDGYLHVLREEPGEDLREKVKGAEVSCPTQAITIQD</sequence>
<dbReference type="PRINTS" id="PR00352">
    <property type="entry name" value="3FE4SFRDOXIN"/>
</dbReference>
<reference evidence="10" key="3">
    <citation type="submission" date="2020-02" db="EMBL/GenBank/DDBJ databases">
        <authorList>
            <person name="Matsumoto Y."/>
            <person name="Motooka D."/>
            <person name="Nakamura S."/>
        </authorList>
    </citation>
    <scope>NUCLEOTIDE SEQUENCE</scope>
    <source>
        <strain evidence="10">JCM 16367</strain>
    </source>
</reference>
<keyword evidence="3 8" id="KW-0479">Metal-binding</keyword>
<dbReference type="GO" id="GO:0051538">
    <property type="term" value="F:3 iron, 4 sulfur cluster binding"/>
    <property type="evidence" value="ECO:0007669"/>
    <property type="project" value="UniProtKB-KW"/>
</dbReference>
<keyword evidence="6 8" id="KW-0411">Iron-sulfur</keyword>
<dbReference type="EMBL" id="AP022583">
    <property type="protein sequence ID" value="BBY08740.1"/>
    <property type="molecule type" value="Genomic_DNA"/>
</dbReference>
<keyword evidence="7" id="KW-0003">3Fe-4S</keyword>
<gene>
    <name evidence="11" type="ORF">BST37_08870</name>
    <name evidence="10" type="ORF">MNVI_40580</name>
</gene>
<keyword evidence="2 8" id="KW-0813">Transport</keyword>
<dbReference type="Gene3D" id="3.30.70.20">
    <property type="match status" value="1"/>
</dbReference>
<dbReference type="RefSeq" id="WP_083087330.1">
    <property type="nucleotide sequence ID" value="NZ_AP022583.1"/>
</dbReference>
<dbReference type="Proteomes" id="UP000192374">
    <property type="component" value="Unassembled WGS sequence"/>
</dbReference>
<dbReference type="InterPro" id="IPR001080">
    <property type="entry name" value="3Fe4S_ferredoxin"/>
</dbReference>
<evidence type="ECO:0000256" key="3">
    <source>
        <dbReference type="ARBA" id="ARBA00022723"/>
    </source>
</evidence>
<protein>
    <recommendedName>
        <fullName evidence="8">Ferredoxin</fullName>
    </recommendedName>
</protein>
<dbReference type="OrthoDB" id="9803319at2"/>
<keyword evidence="5 8" id="KW-0408">Iron</keyword>
<keyword evidence="4 8" id="KW-0249">Electron transport</keyword>
<dbReference type="EMBL" id="MVIC01000011">
    <property type="protein sequence ID" value="ORB15650.1"/>
    <property type="molecule type" value="Genomic_DNA"/>
</dbReference>
<dbReference type="AlphaFoldDB" id="A0A7I7PJN1"/>
<comment type="function">
    <text evidence="8">Ferredoxins are iron-sulfur proteins that transfer electrons in a wide variety of metabolic reactions.</text>
</comment>
<reference evidence="11 12" key="1">
    <citation type="submission" date="2017-02" db="EMBL/GenBank/DDBJ databases">
        <title>The new phylogeny of genus Mycobacterium.</title>
        <authorList>
            <person name="Tortoli E."/>
            <person name="Trovato A."/>
            <person name="Cirillo D.M."/>
        </authorList>
    </citation>
    <scope>NUCLEOTIDE SEQUENCE [LARGE SCALE GENOMIC DNA]</scope>
    <source>
        <strain evidence="11 12">DSM 45145</strain>
    </source>
</reference>
<keyword evidence="12" id="KW-1185">Reference proteome</keyword>
<evidence type="ECO:0000256" key="2">
    <source>
        <dbReference type="ARBA" id="ARBA00022448"/>
    </source>
</evidence>
<organism evidence="10 13">
    <name type="scientific">Mycobacterium noviomagense</name>
    <dbReference type="NCBI Taxonomy" id="459858"/>
    <lineage>
        <taxon>Bacteria</taxon>
        <taxon>Bacillati</taxon>
        <taxon>Actinomycetota</taxon>
        <taxon>Actinomycetes</taxon>
        <taxon>Mycobacteriales</taxon>
        <taxon>Mycobacteriaceae</taxon>
        <taxon>Mycobacterium</taxon>
    </lineage>
</organism>
<dbReference type="KEGG" id="mnv:MNVI_40580"/>
<dbReference type="Pfam" id="PF13370">
    <property type="entry name" value="Fer4_13"/>
    <property type="match status" value="1"/>
</dbReference>
<evidence type="ECO:0000313" key="13">
    <source>
        <dbReference type="Proteomes" id="UP000466894"/>
    </source>
</evidence>
<evidence type="ECO:0000256" key="4">
    <source>
        <dbReference type="ARBA" id="ARBA00022982"/>
    </source>
</evidence>
<dbReference type="GO" id="GO:0005506">
    <property type="term" value="F:iron ion binding"/>
    <property type="evidence" value="ECO:0007669"/>
    <property type="project" value="UniProtKB-UniRule"/>
</dbReference>
<comment type="cofactor">
    <cofactor evidence="1">
        <name>[3Fe-4S] cluster</name>
        <dbReference type="ChEBI" id="CHEBI:21137"/>
    </cofactor>
</comment>
<evidence type="ECO:0000256" key="8">
    <source>
        <dbReference type="RuleBase" id="RU368020"/>
    </source>
</evidence>
<dbReference type="GO" id="GO:0009055">
    <property type="term" value="F:electron transfer activity"/>
    <property type="evidence" value="ECO:0007669"/>
    <property type="project" value="UniProtKB-UniRule"/>
</dbReference>
<evidence type="ECO:0000313" key="11">
    <source>
        <dbReference type="EMBL" id="ORB15650.1"/>
    </source>
</evidence>
<dbReference type="PANTHER" id="PTHR36923:SF3">
    <property type="entry name" value="FERREDOXIN"/>
    <property type="match status" value="1"/>
</dbReference>
<dbReference type="Proteomes" id="UP000466894">
    <property type="component" value="Chromosome"/>
</dbReference>
<evidence type="ECO:0000256" key="5">
    <source>
        <dbReference type="ARBA" id="ARBA00023004"/>
    </source>
</evidence>
<dbReference type="InterPro" id="IPR017896">
    <property type="entry name" value="4Fe4S_Fe-S-bd"/>
</dbReference>
<evidence type="ECO:0000256" key="1">
    <source>
        <dbReference type="ARBA" id="ARBA00001927"/>
    </source>
</evidence>
<evidence type="ECO:0000256" key="7">
    <source>
        <dbReference type="ARBA" id="ARBA00023291"/>
    </source>
</evidence>
<dbReference type="PROSITE" id="PS51379">
    <property type="entry name" value="4FE4S_FER_2"/>
    <property type="match status" value="1"/>
</dbReference>
<feature type="domain" description="4Fe-4S ferredoxin-type" evidence="9">
    <location>
        <begin position="1"/>
        <end position="29"/>
    </location>
</feature>
<reference evidence="10 13" key="2">
    <citation type="journal article" date="2019" name="Emerg. Microbes Infect.">
        <title>Comprehensive subspecies identification of 175 nontuberculous mycobacteria species based on 7547 genomic profiles.</title>
        <authorList>
            <person name="Matsumoto Y."/>
            <person name="Kinjo T."/>
            <person name="Motooka D."/>
            <person name="Nabeya D."/>
            <person name="Jung N."/>
            <person name="Uechi K."/>
            <person name="Horii T."/>
            <person name="Iida T."/>
            <person name="Fujita J."/>
            <person name="Nakamura S."/>
        </authorList>
    </citation>
    <scope>NUCLEOTIDE SEQUENCE [LARGE SCALE GENOMIC DNA]</scope>
    <source>
        <strain evidence="10 13">JCM 16367</strain>
    </source>
</reference>
<proteinExistence type="predicted"/>
<dbReference type="InterPro" id="IPR051269">
    <property type="entry name" value="Fe-S_cluster_ET"/>
</dbReference>
<evidence type="ECO:0000313" key="12">
    <source>
        <dbReference type="Proteomes" id="UP000192374"/>
    </source>
</evidence>
<evidence type="ECO:0000256" key="6">
    <source>
        <dbReference type="ARBA" id="ARBA00023014"/>
    </source>
</evidence>
<dbReference type="SUPFAM" id="SSF54862">
    <property type="entry name" value="4Fe-4S ferredoxins"/>
    <property type="match status" value="1"/>
</dbReference>
<name>A0A7I7PJN1_9MYCO</name>
<dbReference type="PANTHER" id="PTHR36923">
    <property type="entry name" value="FERREDOXIN"/>
    <property type="match status" value="1"/>
</dbReference>
<accession>A0A7I7PJN1</accession>
<evidence type="ECO:0000259" key="9">
    <source>
        <dbReference type="PROSITE" id="PS51379"/>
    </source>
</evidence>
<evidence type="ECO:0000313" key="10">
    <source>
        <dbReference type="EMBL" id="BBY08740.1"/>
    </source>
</evidence>